<evidence type="ECO:0000256" key="1">
    <source>
        <dbReference type="ARBA" id="ARBA00023015"/>
    </source>
</evidence>
<feature type="DNA-binding region" description="H-T-H motif" evidence="4">
    <location>
        <begin position="34"/>
        <end position="53"/>
    </location>
</feature>
<feature type="domain" description="HTH tetR-type" evidence="5">
    <location>
        <begin position="11"/>
        <end position="71"/>
    </location>
</feature>
<dbReference type="Proteomes" id="UP000271624">
    <property type="component" value="Unassembled WGS sequence"/>
</dbReference>
<gene>
    <name evidence="6" type="ORF">DSM106972_019540</name>
</gene>
<dbReference type="EMBL" id="RSCL01000004">
    <property type="protein sequence ID" value="RUT07694.1"/>
    <property type="molecule type" value="Genomic_DNA"/>
</dbReference>
<dbReference type="SUPFAM" id="SSF48498">
    <property type="entry name" value="Tetracyclin repressor-like, C-terminal domain"/>
    <property type="match status" value="1"/>
</dbReference>
<dbReference type="GO" id="GO:0003677">
    <property type="term" value="F:DNA binding"/>
    <property type="evidence" value="ECO:0007669"/>
    <property type="project" value="UniProtKB-UniRule"/>
</dbReference>
<dbReference type="RefSeq" id="WP_127080566.1">
    <property type="nucleotide sequence ID" value="NZ_RSCL01000004.1"/>
</dbReference>
<dbReference type="PRINTS" id="PR00455">
    <property type="entry name" value="HTHTETR"/>
</dbReference>
<dbReference type="OrthoDB" id="116240at2"/>
<dbReference type="AlphaFoldDB" id="A0A3S1B9T0"/>
<reference evidence="6" key="2">
    <citation type="journal article" date="2019" name="Genome Biol. Evol.">
        <title>Day and night: Metabolic profiles and evolutionary relationships of six axenic non-marine cyanobacteria.</title>
        <authorList>
            <person name="Will S.E."/>
            <person name="Henke P."/>
            <person name="Boedeker C."/>
            <person name="Huang S."/>
            <person name="Brinkmann H."/>
            <person name="Rohde M."/>
            <person name="Jarek M."/>
            <person name="Friedl T."/>
            <person name="Seufert S."/>
            <person name="Schumacher M."/>
            <person name="Overmann J."/>
            <person name="Neumann-Schaal M."/>
            <person name="Petersen J."/>
        </authorList>
    </citation>
    <scope>NUCLEOTIDE SEQUENCE [LARGE SCALE GENOMIC DNA]</scope>
    <source>
        <strain evidence="6">PCC 7102</strain>
    </source>
</reference>
<evidence type="ECO:0000256" key="4">
    <source>
        <dbReference type="PROSITE-ProRule" id="PRU00335"/>
    </source>
</evidence>
<evidence type="ECO:0000259" key="5">
    <source>
        <dbReference type="PROSITE" id="PS50977"/>
    </source>
</evidence>
<accession>A0A3S1B9T0</accession>
<comment type="caution">
    <text evidence="6">The sequence shown here is derived from an EMBL/GenBank/DDBJ whole genome shotgun (WGS) entry which is preliminary data.</text>
</comment>
<reference evidence="6" key="1">
    <citation type="submission" date="2018-12" db="EMBL/GenBank/DDBJ databases">
        <authorList>
            <person name="Will S."/>
            <person name="Neumann-Schaal M."/>
            <person name="Henke P."/>
        </authorList>
    </citation>
    <scope>NUCLEOTIDE SEQUENCE</scope>
    <source>
        <strain evidence="6">PCC 7102</strain>
    </source>
</reference>
<keyword evidence="1" id="KW-0805">Transcription regulation</keyword>
<evidence type="ECO:0000313" key="6">
    <source>
        <dbReference type="EMBL" id="RUT07694.1"/>
    </source>
</evidence>
<evidence type="ECO:0000256" key="2">
    <source>
        <dbReference type="ARBA" id="ARBA00023125"/>
    </source>
</evidence>
<dbReference type="InterPro" id="IPR036271">
    <property type="entry name" value="Tet_transcr_reg_TetR-rel_C_sf"/>
</dbReference>
<sequence length="192" mass="21536">MPKKLQDGAKPLLREQILNIADELFYSEGIRATGVDTIIAKSGVAKSTLYRYFPSKDDLVVAYLEQRNQRFWDLLEAELAKYPSHSVEKLLRVFTWLDELLAKPECLGCPFIITTAEYGELDYPGHQVAVKHKEAVLARLTQLGEEANINNAYELASILLLLIDGAFVQRRLFGKVAKVSLAEAAEGLINKQ</sequence>
<organism evidence="6 7">
    <name type="scientific">Dulcicalothrix desertica PCC 7102</name>
    <dbReference type="NCBI Taxonomy" id="232991"/>
    <lineage>
        <taxon>Bacteria</taxon>
        <taxon>Bacillati</taxon>
        <taxon>Cyanobacteriota</taxon>
        <taxon>Cyanophyceae</taxon>
        <taxon>Nostocales</taxon>
        <taxon>Calotrichaceae</taxon>
        <taxon>Dulcicalothrix</taxon>
    </lineage>
</organism>
<dbReference type="Pfam" id="PF00440">
    <property type="entry name" value="TetR_N"/>
    <property type="match status" value="1"/>
</dbReference>
<dbReference type="Gene3D" id="1.10.357.10">
    <property type="entry name" value="Tetracycline Repressor, domain 2"/>
    <property type="match status" value="1"/>
</dbReference>
<keyword evidence="7" id="KW-1185">Reference proteome</keyword>
<dbReference type="InterPro" id="IPR009057">
    <property type="entry name" value="Homeodomain-like_sf"/>
</dbReference>
<evidence type="ECO:0000313" key="7">
    <source>
        <dbReference type="Proteomes" id="UP000271624"/>
    </source>
</evidence>
<dbReference type="PROSITE" id="PS50977">
    <property type="entry name" value="HTH_TETR_2"/>
    <property type="match status" value="1"/>
</dbReference>
<keyword evidence="3" id="KW-0804">Transcription</keyword>
<evidence type="ECO:0000256" key="3">
    <source>
        <dbReference type="ARBA" id="ARBA00023163"/>
    </source>
</evidence>
<dbReference type="InterPro" id="IPR001647">
    <property type="entry name" value="HTH_TetR"/>
</dbReference>
<dbReference type="SUPFAM" id="SSF46689">
    <property type="entry name" value="Homeodomain-like"/>
    <property type="match status" value="1"/>
</dbReference>
<keyword evidence="2 4" id="KW-0238">DNA-binding</keyword>
<dbReference type="PANTHER" id="PTHR47506">
    <property type="entry name" value="TRANSCRIPTIONAL REGULATORY PROTEIN"/>
    <property type="match status" value="1"/>
</dbReference>
<protein>
    <recommendedName>
        <fullName evidence="5">HTH tetR-type domain-containing protein</fullName>
    </recommendedName>
</protein>
<proteinExistence type="predicted"/>
<dbReference type="PANTHER" id="PTHR47506:SF3">
    <property type="entry name" value="HTH-TYPE TRANSCRIPTIONAL REGULATOR LMRA"/>
    <property type="match status" value="1"/>
</dbReference>
<name>A0A3S1B9T0_9CYAN</name>